<keyword evidence="1" id="KW-0472">Membrane</keyword>
<evidence type="ECO:0000313" key="2">
    <source>
        <dbReference type="EMBL" id="KAK8860994.1"/>
    </source>
</evidence>
<keyword evidence="1" id="KW-1133">Transmembrane helix</keyword>
<name>A0ABR2ID43_9EUKA</name>
<evidence type="ECO:0000256" key="1">
    <source>
        <dbReference type="SAM" id="Phobius"/>
    </source>
</evidence>
<reference evidence="2 3" key="1">
    <citation type="submission" date="2024-04" db="EMBL/GenBank/DDBJ databases">
        <title>Tritrichomonas musculus Genome.</title>
        <authorList>
            <person name="Alves-Ferreira E."/>
            <person name="Grigg M."/>
            <person name="Lorenzi H."/>
            <person name="Galac M."/>
        </authorList>
    </citation>
    <scope>NUCLEOTIDE SEQUENCE [LARGE SCALE GENOMIC DNA]</scope>
    <source>
        <strain evidence="2 3">EAF2021</strain>
    </source>
</reference>
<organism evidence="2 3">
    <name type="scientific">Tritrichomonas musculus</name>
    <dbReference type="NCBI Taxonomy" id="1915356"/>
    <lineage>
        <taxon>Eukaryota</taxon>
        <taxon>Metamonada</taxon>
        <taxon>Parabasalia</taxon>
        <taxon>Tritrichomonadida</taxon>
        <taxon>Tritrichomonadidae</taxon>
        <taxon>Tritrichomonas</taxon>
    </lineage>
</organism>
<dbReference type="EMBL" id="JAPFFF010000018">
    <property type="protein sequence ID" value="KAK8860994.1"/>
    <property type="molecule type" value="Genomic_DNA"/>
</dbReference>
<gene>
    <name evidence="2" type="ORF">M9Y10_012686</name>
</gene>
<comment type="caution">
    <text evidence="2">The sequence shown here is derived from an EMBL/GenBank/DDBJ whole genome shotgun (WGS) entry which is preliminary data.</text>
</comment>
<keyword evidence="1" id="KW-0812">Transmembrane</keyword>
<accession>A0ABR2ID43</accession>
<protein>
    <submittedName>
        <fullName evidence="2">Uncharacterized protein</fullName>
    </submittedName>
</protein>
<sequence length="77" mass="8376">MAQQAVPPSLISYSPTPEPKGYQSSFILAFVVAIVIGVVGLIISIIATFTCVRPVADSLKNNRKEINLEDFESSDDY</sequence>
<keyword evidence="3" id="KW-1185">Reference proteome</keyword>
<evidence type="ECO:0000313" key="3">
    <source>
        <dbReference type="Proteomes" id="UP001470230"/>
    </source>
</evidence>
<proteinExistence type="predicted"/>
<feature type="transmembrane region" description="Helical" evidence="1">
    <location>
        <begin position="26"/>
        <end position="52"/>
    </location>
</feature>
<dbReference type="Proteomes" id="UP001470230">
    <property type="component" value="Unassembled WGS sequence"/>
</dbReference>